<gene>
    <name evidence="1" type="ORF">HNAJ_LOCUS3973</name>
</gene>
<protein>
    <submittedName>
        <fullName evidence="1 3">Uncharacterized protein</fullName>
    </submittedName>
</protein>
<dbReference type="Proteomes" id="UP000278807">
    <property type="component" value="Unassembled WGS sequence"/>
</dbReference>
<proteinExistence type="predicted"/>
<reference evidence="1 2" key="2">
    <citation type="submission" date="2018-11" db="EMBL/GenBank/DDBJ databases">
        <authorList>
            <consortium name="Pathogen Informatics"/>
        </authorList>
    </citation>
    <scope>NUCLEOTIDE SEQUENCE [LARGE SCALE GENOMIC DNA]</scope>
</reference>
<dbReference type="AlphaFoldDB" id="A0A0R3TA86"/>
<sequence length="73" mass="7903">MSVCCDVSSPRLDLEEGNCKSRRLSACVACCVPKDERGIADRCVCGTESDVRLLIRSIAQALDVVVGDPKNYL</sequence>
<reference evidence="3" key="1">
    <citation type="submission" date="2017-02" db="UniProtKB">
        <authorList>
            <consortium name="WormBaseParasite"/>
        </authorList>
    </citation>
    <scope>IDENTIFICATION</scope>
</reference>
<evidence type="ECO:0000313" key="1">
    <source>
        <dbReference type="EMBL" id="VDN99832.1"/>
    </source>
</evidence>
<accession>A0A0R3TA86</accession>
<name>A0A0R3TA86_RODNA</name>
<evidence type="ECO:0000313" key="2">
    <source>
        <dbReference type="Proteomes" id="UP000278807"/>
    </source>
</evidence>
<dbReference type="WBParaSite" id="HNAJ_0000397501-mRNA-1">
    <property type="protein sequence ID" value="HNAJ_0000397501-mRNA-1"/>
    <property type="gene ID" value="HNAJ_0000397501"/>
</dbReference>
<keyword evidence="2" id="KW-1185">Reference proteome</keyword>
<evidence type="ECO:0000313" key="3">
    <source>
        <dbReference type="WBParaSite" id="HNAJ_0000397501-mRNA-1"/>
    </source>
</evidence>
<dbReference type="EMBL" id="UZAE01002533">
    <property type="protein sequence ID" value="VDN99832.1"/>
    <property type="molecule type" value="Genomic_DNA"/>
</dbReference>
<organism evidence="3">
    <name type="scientific">Rodentolepis nana</name>
    <name type="common">Dwarf tapeworm</name>
    <name type="synonym">Hymenolepis nana</name>
    <dbReference type="NCBI Taxonomy" id="102285"/>
    <lineage>
        <taxon>Eukaryota</taxon>
        <taxon>Metazoa</taxon>
        <taxon>Spiralia</taxon>
        <taxon>Lophotrochozoa</taxon>
        <taxon>Platyhelminthes</taxon>
        <taxon>Cestoda</taxon>
        <taxon>Eucestoda</taxon>
        <taxon>Cyclophyllidea</taxon>
        <taxon>Hymenolepididae</taxon>
        <taxon>Rodentolepis</taxon>
    </lineage>
</organism>